<dbReference type="CDD" id="cd00156">
    <property type="entry name" value="REC"/>
    <property type="match status" value="1"/>
</dbReference>
<dbReference type="PANTHER" id="PTHR44591">
    <property type="entry name" value="STRESS RESPONSE REGULATOR PROTEIN 1"/>
    <property type="match status" value="1"/>
</dbReference>
<dbReference type="GO" id="GO:0000160">
    <property type="term" value="P:phosphorelay signal transduction system"/>
    <property type="evidence" value="ECO:0007669"/>
    <property type="project" value="InterPro"/>
</dbReference>
<dbReference type="InterPro" id="IPR001789">
    <property type="entry name" value="Sig_transdc_resp-reg_receiver"/>
</dbReference>
<evidence type="ECO:0000256" key="1">
    <source>
        <dbReference type="ARBA" id="ARBA00022553"/>
    </source>
</evidence>
<proteinExistence type="predicted"/>
<dbReference type="EMBL" id="UOGE01000031">
    <property type="protein sequence ID" value="VAX18066.1"/>
    <property type="molecule type" value="Genomic_DNA"/>
</dbReference>
<protein>
    <recommendedName>
        <fullName evidence="2">Response regulatory domain-containing protein</fullName>
    </recommendedName>
</protein>
<evidence type="ECO:0000259" key="2">
    <source>
        <dbReference type="PROSITE" id="PS50110"/>
    </source>
</evidence>
<feature type="domain" description="Response regulatory" evidence="2">
    <location>
        <begin position="4"/>
        <end position="119"/>
    </location>
</feature>
<name>A0A3B1BI96_9ZZZZ</name>
<evidence type="ECO:0000313" key="3">
    <source>
        <dbReference type="EMBL" id="VAX18066.1"/>
    </source>
</evidence>
<dbReference type="Gene3D" id="3.40.50.2300">
    <property type="match status" value="1"/>
</dbReference>
<gene>
    <name evidence="3" type="ORF">MNBD_NITROSPINAE02-1612</name>
</gene>
<sequence length="130" mass="14792">MSKKILVVDDEEAHRLWSFEILKQNGYDVDTCSNARKALMLTDETDYDLIISDLVMPEMSGTDFIKEVYKNRKDQKAIILTGHGDVETFIESVYDLGVCEYIVKPVETEEFISMVGKLISESDEDVEISA</sequence>
<dbReference type="SMART" id="SM00448">
    <property type="entry name" value="REC"/>
    <property type="match status" value="1"/>
</dbReference>
<dbReference type="InterPro" id="IPR050595">
    <property type="entry name" value="Bact_response_regulator"/>
</dbReference>
<accession>A0A3B1BI96</accession>
<dbReference type="PROSITE" id="PS50110">
    <property type="entry name" value="RESPONSE_REGULATORY"/>
    <property type="match status" value="1"/>
</dbReference>
<dbReference type="Pfam" id="PF00072">
    <property type="entry name" value="Response_reg"/>
    <property type="match status" value="1"/>
</dbReference>
<keyword evidence="1" id="KW-0597">Phosphoprotein</keyword>
<reference evidence="3" key="1">
    <citation type="submission" date="2018-06" db="EMBL/GenBank/DDBJ databases">
        <authorList>
            <person name="Zhirakovskaya E."/>
        </authorList>
    </citation>
    <scope>NUCLEOTIDE SEQUENCE</scope>
</reference>
<dbReference type="AlphaFoldDB" id="A0A3B1BI96"/>
<dbReference type="PANTHER" id="PTHR44591:SF3">
    <property type="entry name" value="RESPONSE REGULATORY DOMAIN-CONTAINING PROTEIN"/>
    <property type="match status" value="1"/>
</dbReference>
<organism evidence="3">
    <name type="scientific">hydrothermal vent metagenome</name>
    <dbReference type="NCBI Taxonomy" id="652676"/>
    <lineage>
        <taxon>unclassified sequences</taxon>
        <taxon>metagenomes</taxon>
        <taxon>ecological metagenomes</taxon>
    </lineage>
</organism>
<dbReference type="InterPro" id="IPR011006">
    <property type="entry name" value="CheY-like_superfamily"/>
</dbReference>
<dbReference type="SUPFAM" id="SSF52172">
    <property type="entry name" value="CheY-like"/>
    <property type="match status" value="1"/>
</dbReference>